<dbReference type="InterPro" id="IPR001173">
    <property type="entry name" value="Glyco_trans_2-like"/>
</dbReference>
<feature type="domain" description="Glycosyltransferase 2-like" evidence="1">
    <location>
        <begin position="3"/>
        <end position="124"/>
    </location>
</feature>
<comment type="caution">
    <text evidence="2">The sequence shown here is derived from an EMBL/GenBank/DDBJ whole genome shotgun (WGS) entry which is preliminary data.</text>
</comment>
<dbReference type="EMBL" id="MSYM01000008">
    <property type="protein sequence ID" value="OLP07322.1"/>
    <property type="molecule type" value="Genomic_DNA"/>
</dbReference>
<dbReference type="PANTHER" id="PTHR43685">
    <property type="entry name" value="GLYCOSYLTRANSFERASE"/>
    <property type="match status" value="1"/>
</dbReference>
<organism evidence="2 3">
    <name type="scientific">Rhodoferax antarcticus ANT.BR</name>
    <dbReference type="NCBI Taxonomy" id="1111071"/>
    <lineage>
        <taxon>Bacteria</taxon>
        <taxon>Pseudomonadati</taxon>
        <taxon>Pseudomonadota</taxon>
        <taxon>Betaproteobacteria</taxon>
        <taxon>Burkholderiales</taxon>
        <taxon>Comamonadaceae</taxon>
        <taxon>Rhodoferax</taxon>
    </lineage>
</organism>
<dbReference type="CDD" id="cd00761">
    <property type="entry name" value="Glyco_tranf_GTA_type"/>
    <property type="match status" value="1"/>
</dbReference>
<dbReference type="PANTHER" id="PTHR43685:SF2">
    <property type="entry name" value="GLYCOSYLTRANSFERASE 2-LIKE DOMAIN-CONTAINING PROTEIN"/>
    <property type="match status" value="1"/>
</dbReference>
<proteinExistence type="predicted"/>
<dbReference type="SUPFAM" id="SSF53448">
    <property type="entry name" value="Nucleotide-diphospho-sugar transferases"/>
    <property type="match status" value="1"/>
</dbReference>
<dbReference type="InterPro" id="IPR050834">
    <property type="entry name" value="Glycosyltransf_2"/>
</dbReference>
<name>A0A1Q8YH43_9BURK</name>
<sequence length="317" mass="36053">MLSLIIPAYNRAPLIEQALRSASNQSVPFDEIIVVDDGSTDDTAQVVQRFAGSVRYIRTTNQGVQRARNTGIAATSSEFVAFCDSDDLLEPDYCELVGNWLTSHPKIDLCYVNFSTFDARPWYPDKFFAAPEGYFDGSHLDDGFYVGDPDLYIKSIRYPCMWVTGMTIRKSFYESIGGFNPEFRRVITEDWEFNLRALSKGQTALCRRVLARVRYHSGSQSDSTVRTHLGAAKVLRHALATHEGARRFEPEIVQAIQRHSAQAFNAAFAEGEFQLAAEALKQPHLTLNDQRFVWKCRIIQLPNPLRQIVWRLSQIKF</sequence>
<evidence type="ECO:0000313" key="3">
    <source>
        <dbReference type="Proteomes" id="UP000185911"/>
    </source>
</evidence>
<dbReference type="RefSeq" id="WP_075585669.1">
    <property type="nucleotide sequence ID" value="NZ_MSYM01000008.1"/>
</dbReference>
<dbReference type="STRING" id="81479.RA876_00465"/>
<keyword evidence="2" id="KW-0808">Transferase</keyword>
<evidence type="ECO:0000313" key="2">
    <source>
        <dbReference type="EMBL" id="OLP07322.1"/>
    </source>
</evidence>
<dbReference type="InterPro" id="IPR029044">
    <property type="entry name" value="Nucleotide-diphossugar_trans"/>
</dbReference>
<dbReference type="Proteomes" id="UP000185911">
    <property type="component" value="Unassembled WGS sequence"/>
</dbReference>
<dbReference type="AlphaFoldDB" id="A0A1Q8YH43"/>
<reference evidence="2 3" key="1">
    <citation type="submission" date="2017-01" db="EMBL/GenBank/DDBJ databases">
        <title>Genome sequence of Rhodoferax antarcticus ANT.BR, a psychrophilic purple nonsulfur bacterium from an Antarctic microbial mat.</title>
        <authorList>
            <person name="Baker J."/>
            <person name="Riester C."/>
            <person name="Skinner B."/>
            <person name="Newell A."/>
            <person name="Swingley W."/>
            <person name="Madigan M."/>
            <person name="Jung D."/>
            <person name="Asao M."/>
            <person name="Chen M."/>
            <person name="Loughlin P."/>
            <person name="Pan H."/>
            <person name="Lin S."/>
            <person name="Li N."/>
            <person name="Shaw J."/>
            <person name="Prado M."/>
            <person name="Sherman C."/>
            <person name="Li X."/>
            <person name="Tang J."/>
            <person name="Blankenship R."/>
            <person name="Zhao T."/>
            <person name="Touchman J."/>
            <person name="Sattley M."/>
        </authorList>
    </citation>
    <scope>NUCLEOTIDE SEQUENCE [LARGE SCALE GENOMIC DNA]</scope>
    <source>
        <strain evidence="2 3">ANT.BR</strain>
    </source>
</reference>
<evidence type="ECO:0000259" key="1">
    <source>
        <dbReference type="Pfam" id="PF00535"/>
    </source>
</evidence>
<dbReference type="Gene3D" id="3.90.550.10">
    <property type="entry name" value="Spore Coat Polysaccharide Biosynthesis Protein SpsA, Chain A"/>
    <property type="match status" value="1"/>
</dbReference>
<accession>A0A1Q8YH43</accession>
<protein>
    <submittedName>
        <fullName evidence="2">Putative glycosyl transferase family 2</fullName>
    </submittedName>
</protein>
<dbReference type="GO" id="GO:0016740">
    <property type="term" value="F:transferase activity"/>
    <property type="evidence" value="ECO:0007669"/>
    <property type="project" value="UniProtKB-KW"/>
</dbReference>
<dbReference type="Pfam" id="PF00535">
    <property type="entry name" value="Glycos_transf_2"/>
    <property type="match status" value="1"/>
</dbReference>
<keyword evidence="3" id="KW-1185">Reference proteome</keyword>
<gene>
    <name evidence="2" type="ORF">BLL52_1152</name>
</gene>